<evidence type="ECO:0000313" key="5">
    <source>
        <dbReference type="Proteomes" id="UP000567293"/>
    </source>
</evidence>
<name>A0A7V8NXK2_9BACT</name>
<dbReference type="PROSITE" id="PS00584">
    <property type="entry name" value="PFKB_KINASES_2"/>
    <property type="match status" value="1"/>
</dbReference>
<feature type="non-terminal residue" evidence="4">
    <location>
        <position position="1"/>
    </location>
</feature>
<dbReference type="GO" id="GO:0005829">
    <property type="term" value="C:cytosol"/>
    <property type="evidence" value="ECO:0007669"/>
    <property type="project" value="TreeGrafter"/>
</dbReference>
<dbReference type="GO" id="GO:0016301">
    <property type="term" value="F:kinase activity"/>
    <property type="evidence" value="ECO:0007669"/>
    <property type="project" value="UniProtKB-KW"/>
</dbReference>
<sequence>IVGDDFTEVDAQVFRGRTISLDGLERAAGKTFFWAGRYSQNLNERVTLATELNVFAQFQPRLPEKYRDSEYVFLANIAPDLQRQVLDQVKKKPRLAAMDTMNYWIERTNAELRETLKHVDILMINDSETRELSNEHNLLRAAKHIFKMGPSILVVKRGEYGAMMVDKRGVFCVPAFPLEEPHDPTGAGDSFAGGFMGYLAGSKGPSDASLRRAMVYGSVLGSFAVEKFGLDRLRHLKQSEIHARARHFSKLTQFKL</sequence>
<accession>A0A7V8NXK2</accession>
<organism evidence="4 5">
    <name type="scientific">Candidatus Acidiferrum panamense</name>
    <dbReference type="NCBI Taxonomy" id="2741543"/>
    <lineage>
        <taxon>Bacteria</taxon>
        <taxon>Pseudomonadati</taxon>
        <taxon>Acidobacteriota</taxon>
        <taxon>Terriglobia</taxon>
        <taxon>Candidatus Acidiferrales</taxon>
        <taxon>Candidatus Acidiferrum</taxon>
    </lineage>
</organism>
<dbReference type="Proteomes" id="UP000567293">
    <property type="component" value="Unassembled WGS sequence"/>
</dbReference>
<evidence type="ECO:0000256" key="2">
    <source>
        <dbReference type="ARBA" id="ARBA00022777"/>
    </source>
</evidence>
<evidence type="ECO:0000256" key="1">
    <source>
        <dbReference type="ARBA" id="ARBA00022679"/>
    </source>
</evidence>
<dbReference type="AlphaFoldDB" id="A0A7V8NXK2"/>
<feature type="domain" description="Carbohydrate kinase PfkB" evidence="3">
    <location>
        <begin position="66"/>
        <end position="230"/>
    </location>
</feature>
<keyword evidence="1" id="KW-0808">Transferase</keyword>
<gene>
    <name evidence="4" type="ORF">HRJ53_30370</name>
</gene>
<dbReference type="InterPro" id="IPR029056">
    <property type="entry name" value="Ribokinase-like"/>
</dbReference>
<dbReference type="PANTHER" id="PTHR10584">
    <property type="entry name" value="SUGAR KINASE"/>
    <property type="match status" value="1"/>
</dbReference>
<reference evidence="4" key="1">
    <citation type="submission" date="2020-06" db="EMBL/GenBank/DDBJ databases">
        <title>Legume-microbial interactions unlock mineral nutrients during tropical forest succession.</title>
        <authorList>
            <person name="Epihov D.Z."/>
        </authorList>
    </citation>
    <scope>NUCLEOTIDE SEQUENCE [LARGE SCALE GENOMIC DNA]</scope>
    <source>
        <strain evidence="4">Pan2503</strain>
    </source>
</reference>
<evidence type="ECO:0000313" key="4">
    <source>
        <dbReference type="EMBL" id="MBA0089318.1"/>
    </source>
</evidence>
<dbReference type="InterPro" id="IPR002173">
    <property type="entry name" value="Carboh/pur_kinase_PfkB_CS"/>
</dbReference>
<protein>
    <submittedName>
        <fullName evidence="4">Sugar kinase</fullName>
    </submittedName>
</protein>
<evidence type="ECO:0000259" key="3">
    <source>
        <dbReference type="Pfam" id="PF00294"/>
    </source>
</evidence>
<proteinExistence type="predicted"/>
<dbReference type="EMBL" id="JACDQQ010002930">
    <property type="protein sequence ID" value="MBA0089318.1"/>
    <property type="molecule type" value="Genomic_DNA"/>
</dbReference>
<keyword evidence="2 4" id="KW-0418">Kinase</keyword>
<dbReference type="InterPro" id="IPR011611">
    <property type="entry name" value="PfkB_dom"/>
</dbReference>
<keyword evidence="5" id="KW-1185">Reference proteome</keyword>
<dbReference type="Pfam" id="PF00294">
    <property type="entry name" value="PfkB"/>
    <property type="match status" value="1"/>
</dbReference>
<dbReference type="Gene3D" id="3.40.1190.20">
    <property type="match status" value="1"/>
</dbReference>
<dbReference type="PANTHER" id="PTHR10584:SF166">
    <property type="entry name" value="RIBOKINASE"/>
    <property type="match status" value="1"/>
</dbReference>
<dbReference type="SUPFAM" id="SSF53613">
    <property type="entry name" value="Ribokinase-like"/>
    <property type="match status" value="1"/>
</dbReference>
<comment type="caution">
    <text evidence="4">The sequence shown here is derived from an EMBL/GenBank/DDBJ whole genome shotgun (WGS) entry which is preliminary data.</text>
</comment>